<dbReference type="PANTHER" id="PTHR30055">
    <property type="entry name" value="HTH-TYPE TRANSCRIPTIONAL REGULATOR RUTR"/>
    <property type="match status" value="1"/>
</dbReference>
<feature type="domain" description="HTH tetR-type" evidence="5">
    <location>
        <begin position="1"/>
        <end position="61"/>
    </location>
</feature>
<dbReference type="InterPro" id="IPR009057">
    <property type="entry name" value="Homeodomain-like_sf"/>
</dbReference>
<keyword evidence="7" id="KW-1185">Reference proteome</keyword>
<dbReference type="PRINTS" id="PR00455">
    <property type="entry name" value="HTHTETR"/>
</dbReference>
<dbReference type="InterPro" id="IPR050109">
    <property type="entry name" value="HTH-type_TetR-like_transc_reg"/>
</dbReference>
<keyword evidence="3" id="KW-0804">Transcription</keyword>
<dbReference type="Pfam" id="PF00440">
    <property type="entry name" value="TetR_N"/>
    <property type="match status" value="1"/>
</dbReference>
<evidence type="ECO:0000256" key="4">
    <source>
        <dbReference type="PROSITE-ProRule" id="PRU00335"/>
    </source>
</evidence>
<accession>A0A4Q4Z6B5</accession>
<name>A0A4Q4Z6B5_9ACTN</name>
<dbReference type="RefSeq" id="WP_134720545.1">
    <property type="nucleotide sequence ID" value="NZ_SDKM01000045.1"/>
</dbReference>
<reference evidence="6 7" key="1">
    <citation type="submission" date="2019-01" db="EMBL/GenBank/DDBJ databases">
        <title>Nocardioides guangzhouensis sp. nov., an actinobacterium isolated from soil.</title>
        <authorList>
            <person name="Fu Y."/>
            <person name="Cai Y."/>
            <person name="Lin Z."/>
            <person name="Chen P."/>
        </authorList>
    </citation>
    <scope>NUCLEOTIDE SEQUENCE [LARGE SCALE GENOMIC DNA]</scope>
    <source>
        <strain evidence="6 7">130</strain>
    </source>
</reference>
<dbReference type="EMBL" id="SDKM01000045">
    <property type="protein sequence ID" value="RYP82576.1"/>
    <property type="molecule type" value="Genomic_DNA"/>
</dbReference>
<dbReference type="GO" id="GO:0003700">
    <property type="term" value="F:DNA-binding transcription factor activity"/>
    <property type="evidence" value="ECO:0007669"/>
    <property type="project" value="TreeGrafter"/>
</dbReference>
<organism evidence="6 7">
    <name type="scientific">Nocardioides guangzhouensis</name>
    <dbReference type="NCBI Taxonomy" id="2497878"/>
    <lineage>
        <taxon>Bacteria</taxon>
        <taxon>Bacillati</taxon>
        <taxon>Actinomycetota</taxon>
        <taxon>Actinomycetes</taxon>
        <taxon>Propionibacteriales</taxon>
        <taxon>Nocardioidaceae</taxon>
        <taxon>Nocardioides</taxon>
    </lineage>
</organism>
<sequence>MDTAHRITVCAQRLTDERGFDGFTMDDLAEAAGVSRRTLFNYFPSKVDAVLGHGPEVDEDVVQEFRDRGPTGDLVEDIGALISRILTVKGFDRDEAEVARRVIRSTPRLHAAAHDRFESITRDFTALLQEREGTGFSEERGRILLMIVVALHDVVLDQVLADPAGRLSMGEAYVDALRTARDLLS</sequence>
<evidence type="ECO:0000313" key="6">
    <source>
        <dbReference type="EMBL" id="RYP82576.1"/>
    </source>
</evidence>
<evidence type="ECO:0000256" key="2">
    <source>
        <dbReference type="ARBA" id="ARBA00023125"/>
    </source>
</evidence>
<dbReference type="Gene3D" id="1.10.10.60">
    <property type="entry name" value="Homeodomain-like"/>
    <property type="match status" value="1"/>
</dbReference>
<protein>
    <submittedName>
        <fullName evidence="6">TetR family transcriptional regulator</fullName>
    </submittedName>
</protein>
<dbReference type="PANTHER" id="PTHR30055:SF234">
    <property type="entry name" value="HTH-TYPE TRANSCRIPTIONAL REGULATOR BETI"/>
    <property type="match status" value="1"/>
</dbReference>
<dbReference type="SUPFAM" id="SSF46689">
    <property type="entry name" value="Homeodomain-like"/>
    <property type="match status" value="1"/>
</dbReference>
<dbReference type="InterPro" id="IPR001647">
    <property type="entry name" value="HTH_TetR"/>
</dbReference>
<proteinExistence type="predicted"/>
<evidence type="ECO:0000256" key="1">
    <source>
        <dbReference type="ARBA" id="ARBA00023015"/>
    </source>
</evidence>
<dbReference type="PROSITE" id="PS50977">
    <property type="entry name" value="HTH_TETR_2"/>
    <property type="match status" value="1"/>
</dbReference>
<gene>
    <name evidence="6" type="ORF">EKO23_21565</name>
</gene>
<evidence type="ECO:0000259" key="5">
    <source>
        <dbReference type="PROSITE" id="PS50977"/>
    </source>
</evidence>
<keyword evidence="2 4" id="KW-0238">DNA-binding</keyword>
<dbReference type="GO" id="GO:0000976">
    <property type="term" value="F:transcription cis-regulatory region binding"/>
    <property type="evidence" value="ECO:0007669"/>
    <property type="project" value="TreeGrafter"/>
</dbReference>
<evidence type="ECO:0000256" key="3">
    <source>
        <dbReference type="ARBA" id="ARBA00023163"/>
    </source>
</evidence>
<dbReference type="OrthoDB" id="8688418at2"/>
<evidence type="ECO:0000313" key="7">
    <source>
        <dbReference type="Proteomes" id="UP000295198"/>
    </source>
</evidence>
<dbReference type="AlphaFoldDB" id="A0A4Q4Z6B5"/>
<dbReference type="Gene3D" id="1.10.357.10">
    <property type="entry name" value="Tetracycline Repressor, domain 2"/>
    <property type="match status" value="1"/>
</dbReference>
<dbReference type="Proteomes" id="UP000295198">
    <property type="component" value="Unassembled WGS sequence"/>
</dbReference>
<feature type="DNA-binding region" description="H-T-H motif" evidence="4">
    <location>
        <begin position="24"/>
        <end position="43"/>
    </location>
</feature>
<keyword evidence="1" id="KW-0805">Transcription regulation</keyword>
<comment type="caution">
    <text evidence="6">The sequence shown here is derived from an EMBL/GenBank/DDBJ whole genome shotgun (WGS) entry which is preliminary data.</text>
</comment>